<dbReference type="InterPro" id="IPR037171">
    <property type="entry name" value="NagB/RpiA_transferase-like"/>
</dbReference>
<keyword evidence="3" id="KW-0238">DNA-binding</keyword>
<dbReference type="Proteomes" id="UP000254785">
    <property type="component" value="Unassembled WGS sequence"/>
</dbReference>
<name>A0A376YG69_ECOLX</name>
<dbReference type="Gene3D" id="3.40.50.1360">
    <property type="match status" value="1"/>
</dbReference>
<protein>
    <submittedName>
        <fullName evidence="6">Putative transcriptional regulator</fullName>
    </submittedName>
</protein>
<proteinExistence type="inferred from homology"/>
<accession>A0A376YG69</accession>
<dbReference type="Gene3D" id="1.10.10.10">
    <property type="entry name" value="Winged helix-like DNA-binding domain superfamily/Winged helix DNA-binding domain"/>
    <property type="match status" value="1"/>
</dbReference>
<keyword evidence="4" id="KW-0804">Transcription</keyword>
<organism evidence="6 7">
    <name type="scientific">Escherichia coli</name>
    <dbReference type="NCBI Taxonomy" id="562"/>
    <lineage>
        <taxon>Bacteria</taxon>
        <taxon>Pseudomonadati</taxon>
        <taxon>Pseudomonadota</taxon>
        <taxon>Gammaproteobacteria</taxon>
        <taxon>Enterobacterales</taxon>
        <taxon>Enterobacteriaceae</taxon>
        <taxon>Escherichia</taxon>
    </lineage>
</organism>
<feature type="domain" description="Sugar-binding" evidence="5">
    <location>
        <begin position="64"/>
        <end position="316"/>
    </location>
</feature>
<dbReference type="SUPFAM" id="SSF88659">
    <property type="entry name" value="Sigma3 and sigma4 domains of RNA polymerase sigma factors"/>
    <property type="match status" value="1"/>
</dbReference>
<gene>
    <name evidence="6" type="primary">deoR_3</name>
    <name evidence="6" type="ORF">NCTC9117_05395</name>
</gene>
<dbReference type="InterPro" id="IPR007324">
    <property type="entry name" value="Sugar-bd_dom_put"/>
</dbReference>
<dbReference type="GO" id="GO:0030246">
    <property type="term" value="F:carbohydrate binding"/>
    <property type="evidence" value="ECO:0007669"/>
    <property type="project" value="InterPro"/>
</dbReference>
<dbReference type="InterPro" id="IPR036388">
    <property type="entry name" value="WH-like_DNA-bd_sf"/>
</dbReference>
<dbReference type="Pfam" id="PF04198">
    <property type="entry name" value="Sugar-bind"/>
    <property type="match status" value="1"/>
</dbReference>
<dbReference type="PANTHER" id="PTHR34294:SF1">
    <property type="entry name" value="TRANSCRIPTIONAL REGULATOR LSRR"/>
    <property type="match status" value="1"/>
</dbReference>
<sequence length="336" mass="37412">MDRDQTNSSLFNDDPVLHATWLYYQEGKSQTEVAAIMGVSRVTVVKYLQTARENGLVHINLDVNVFGSIDAALQIRDKFNLQRVIIVPDGEHAGKRDDTKLMRTRLSRAGGMYLNQVIENGDVLGVAWGRTIHQMSKTMTPKSCKNVTVIQMLGSMPSQPDLTIIESSSQIAYKLSGRVASLHVPAVVSSARLAMELQAEPIIRSNFDVLTRCTKAFFVVGNALDENPLIRVGVLNKKEMQTYRDLGAVGVICGRFYDKEGMPVVADVDQRILGISLAQLRQIERKIFLAGGERGYDATLGALLGGYVTDLIVDEERQSFCWRVNYHTKRMNNCPM</sequence>
<dbReference type="InterPro" id="IPR051054">
    <property type="entry name" value="SorC_transcr_regulators"/>
</dbReference>
<evidence type="ECO:0000259" key="5">
    <source>
        <dbReference type="Pfam" id="PF04198"/>
    </source>
</evidence>
<dbReference type="SUPFAM" id="SSF100950">
    <property type="entry name" value="NagB/RpiA/CoA transferase-like"/>
    <property type="match status" value="1"/>
</dbReference>
<evidence type="ECO:0000256" key="1">
    <source>
        <dbReference type="ARBA" id="ARBA00010466"/>
    </source>
</evidence>
<comment type="similarity">
    <text evidence="1">Belongs to the SorC transcriptional regulatory family.</text>
</comment>
<evidence type="ECO:0000256" key="3">
    <source>
        <dbReference type="ARBA" id="ARBA00023125"/>
    </source>
</evidence>
<keyword evidence="2" id="KW-0805">Transcription regulation</keyword>
<dbReference type="EMBL" id="UGDC01000003">
    <property type="protein sequence ID" value="STJ82772.1"/>
    <property type="molecule type" value="Genomic_DNA"/>
</dbReference>
<reference evidence="6 7" key="1">
    <citation type="submission" date="2018-06" db="EMBL/GenBank/DDBJ databases">
        <authorList>
            <consortium name="Pathogen Informatics"/>
            <person name="Doyle S."/>
        </authorList>
    </citation>
    <scope>NUCLEOTIDE SEQUENCE [LARGE SCALE GENOMIC DNA]</scope>
    <source>
        <strain evidence="6 7">NCTC9117</strain>
    </source>
</reference>
<dbReference type="AlphaFoldDB" id="A0A376YG69"/>
<evidence type="ECO:0000256" key="4">
    <source>
        <dbReference type="ARBA" id="ARBA00023163"/>
    </source>
</evidence>
<evidence type="ECO:0000256" key="2">
    <source>
        <dbReference type="ARBA" id="ARBA00023015"/>
    </source>
</evidence>
<evidence type="ECO:0000313" key="6">
    <source>
        <dbReference type="EMBL" id="STJ82772.1"/>
    </source>
</evidence>
<dbReference type="PANTHER" id="PTHR34294">
    <property type="entry name" value="TRANSCRIPTIONAL REGULATOR-RELATED"/>
    <property type="match status" value="1"/>
</dbReference>
<evidence type="ECO:0000313" key="7">
    <source>
        <dbReference type="Proteomes" id="UP000254785"/>
    </source>
</evidence>
<dbReference type="InterPro" id="IPR013324">
    <property type="entry name" value="RNA_pol_sigma_r3/r4-like"/>
</dbReference>
<dbReference type="GO" id="GO:0003677">
    <property type="term" value="F:DNA binding"/>
    <property type="evidence" value="ECO:0007669"/>
    <property type="project" value="UniProtKB-KW"/>
</dbReference>